<reference evidence="2" key="1">
    <citation type="submission" date="2016-06" db="EMBL/GenBank/DDBJ databases">
        <title>Parallel loss of symbiosis genes in relatives of nitrogen-fixing non-legume Parasponia.</title>
        <authorList>
            <person name="Van Velzen R."/>
            <person name="Holmer R."/>
            <person name="Bu F."/>
            <person name="Rutten L."/>
            <person name="Van Zeijl A."/>
            <person name="Liu W."/>
            <person name="Santuari L."/>
            <person name="Cao Q."/>
            <person name="Sharma T."/>
            <person name="Shen D."/>
            <person name="Roswanjaya Y."/>
            <person name="Wardhani T."/>
            <person name="Kalhor M.S."/>
            <person name="Jansen J."/>
            <person name="Van den Hoogen J."/>
            <person name="Gungor B."/>
            <person name="Hartog M."/>
            <person name="Hontelez J."/>
            <person name="Verver J."/>
            <person name="Yang W.-C."/>
            <person name="Schijlen E."/>
            <person name="Repin R."/>
            <person name="Schilthuizen M."/>
            <person name="Schranz E."/>
            <person name="Heidstra R."/>
            <person name="Miyata K."/>
            <person name="Fedorova E."/>
            <person name="Kohlen W."/>
            <person name="Bisseling T."/>
            <person name="Smit S."/>
            <person name="Geurts R."/>
        </authorList>
    </citation>
    <scope>NUCLEOTIDE SEQUENCE [LARGE SCALE GENOMIC DNA]</scope>
    <source>
        <strain evidence="2">cv. WU1-14</strain>
    </source>
</reference>
<sequence>HHILILNIMFSIIFPYDKKKNLFTRKSRVCITTNMYKHTLLQPSSKKRTWHNLIFCRKFSMYKNRKNYVTRRVNLPFEIQCQSLRRNKKRWELCKGDVGQITPCSRICYSKRFYFPHHKELQPLCFNSCQYFKQNPFSIRLCSPSSIGLLSNVAP</sequence>
<organism evidence="1 2">
    <name type="scientific">Parasponia andersonii</name>
    <name type="common">Sponia andersonii</name>
    <dbReference type="NCBI Taxonomy" id="3476"/>
    <lineage>
        <taxon>Eukaryota</taxon>
        <taxon>Viridiplantae</taxon>
        <taxon>Streptophyta</taxon>
        <taxon>Embryophyta</taxon>
        <taxon>Tracheophyta</taxon>
        <taxon>Spermatophyta</taxon>
        <taxon>Magnoliopsida</taxon>
        <taxon>eudicotyledons</taxon>
        <taxon>Gunneridae</taxon>
        <taxon>Pentapetalae</taxon>
        <taxon>rosids</taxon>
        <taxon>fabids</taxon>
        <taxon>Rosales</taxon>
        <taxon>Cannabaceae</taxon>
        <taxon>Parasponia</taxon>
    </lineage>
</organism>
<gene>
    <name evidence="1" type="ORF">PanWU01x14_082770</name>
</gene>
<feature type="non-terminal residue" evidence="1">
    <location>
        <position position="1"/>
    </location>
</feature>
<name>A0A2P5DA02_PARAD</name>
<dbReference type="OrthoDB" id="10450342at2759"/>
<dbReference type="Proteomes" id="UP000237105">
    <property type="component" value="Unassembled WGS sequence"/>
</dbReference>
<proteinExistence type="predicted"/>
<dbReference type="EMBL" id="JXTB01000052">
    <property type="protein sequence ID" value="PON70102.1"/>
    <property type="molecule type" value="Genomic_DNA"/>
</dbReference>
<comment type="caution">
    <text evidence="1">The sequence shown here is derived from an EMBL/GenBank/DDBJ whole genome shotgun (WGS) entry which is preliminary data.</text>
</comment>
<protein>
    <submittedName>
        <fullName evidence="1">Uncharacterized protein</fullName>
    </submittedName>
</protein>
<keyword evidence="2" id="KW-1185">Reference proteome</keyword>
<evidence type="ECO:0000313" key="1">
    <source>
        <dbReference type="EMBL" id="PON70102.1"/>
    </source>
</evidence>
<evidence type="ECO:0000313" key="2">
    <source>
        <dbReference type="Proteomes" id="UP000237105"/>
    </source>
</evidence>
<dbReference type="AlphaFoldDB" id="A0A2P5DA02"/>
<accession>A0A2P5DA02</accession>